<evidence type="ECO:0000313" key="3">
    <source>
        <dbReference type="Proteomes" id="UP000023152"/>
    </source>
</evidence>
<gene>
    <name evidence="2" type="ORF">RFI_05861</name>
</gene>
<evidence type="ECO:0000313" key="2">
    <source>
        <dbReference type="EMBL" id="ETO31261.1"/>
    </source>
</evidence>
<feature type="transmembrane region" description="Helical" evidence="1">
    <location>
        <begin position="26"/>
        <end position="44"/>
    </location>
</feature>
<accession>X6NZ65</accession>
<sequence length="220" mass="24978">MLKNPWQNNKTFGPIINEKQDTKKKIYCGVLGVLSLVIIVALYWNELPNLRHNGVAHSNDEFIFHKNTVAEAYIIKDAPITAQSLSKRATKGSMKTLEADIESTALESQDELFTVTDIVWDIETPVPQAEEWITTAADNLEFDMTKITNAPLQLINELVQTVFNLLYFKECIFCDGMKSSQDEKTEDTEHMGEVLCLKELTIYSECGIKKNNGLLFEPKR</sequence>
<keyword evidence="3" id="KW-1185">Reference proteome</keyword>
<name>X6NZ65_RETFI</name>
<dbReference type="EMBL" id="ASPP01005045">
    <property type="protein sequence ID" value="ETO31261.1"/>
    <property type="molecule type" value="Genomic_DNA"/>
</dbReference>
<dbReference type="AlphaFoldDB" id="X6NZ65"/>
<proteinExistence type="predicted"/>
<keyword evidence="1" id="KW-1133">Transmembrane helix</keyword>
<dbReference type="Proteomes" id="UP000023152">
    <property type="component" value="Unassembled WGS sequence"/>
</dbReference>
<evidence type="ECO:0000256" key="1">
    <source>
        <dbReference type="SAM" id="Phobius"/>
    </source>
</evidence>
<keyword evidence="1" id="KW-0472">Membrane</keyword>
<keyword evidence="1" id="KW-0812">Transmembrane</keyword>
<protein>
    <submittedName>
        <fullName evidence="2">Uncharacterized protein</fullName>
    </submittedName>
</protein>
<reference evidence="2 3" key="1">
    <citation type="journal article" date="2013" name="Curr. Biol.">
        <title>The Genome of the Foraminiferan Reticulomyxa filosa.</title>
        <authorList>
            <person name="Glockner G."/>
            <person name="Hulsmann N."/>
            <person name="Schleicher M."/>
            <person name="Noegel A.A."/>
            <person name="Eichinger L."/>
            <person name="Gallinger C."/>
            <person name="Pawlowski J."/>
            <person name="Sierra R."/>
            <person name="Euteneuer U."/>
            <person name="Pillet L."/>
            <person name="Moustafa A."/>
            <person name="Platzer M."/>
            <person name="Groth M."/>
            <person name="Szafranski K."/>
            <person name="Schliwa M."/>
        </authorList>
    </citation>
    <scope>NUCLEOTIDE SEQUENCE [LARGE SCALE GENOMIC DNA]</scope>
</reference>
<organism evidence="2 3">
    <name type="scientific">Reticulomyxa filosa</name>
    <dbReference type="NCBI Taxonomy" id="46433"/>
    <lineage>
        <taxon>Eukaryota</taxon>
        <taxon>Sar</taxon>
        <taxon>Rhizaria</taxon>
        <taxon>Retaria</taxon>
        <taxon>Foraminifera</taxon>
        <taxon>Monothalamids</taxon>
        <taxon>Reticulomyxidae</taxon>
        <taxon>Reticulomyxa</taxon>
    </lineage>
</organism>
<comment type="caution">
    <text evidence="2">The sequence shown here is derived from an EMBL/GenBank/DDBJ whole genome shotgun (WGS) entry which is preliminary data.</text>
</comment>